<organism evidence="4 5">
    <name type="scientific">Paenibacillus montaniterrae</name>
    <dbReference type="NCBI Taxonomy" id="429341"/>
    <lineage>
        <taxon>Bacteria</taxon>
        <taxon>Bacillati</taxon>
        <taxon>Bacillota</taxon>
        <taxon>Bacilli</taxon>
        <taxon>Bacillales</taxon>
        <taxon>Paenibacillaceae</taxon>
        <taxon>Paenibacillus</taxon>
    </lineage>
</organism>
<dbReference type="Proteomes" id="UP000683139">
    <property type="component" value="Unassembled WGS sequence"/>
</dbReference>
<evidence type="ECO:0000313" key="5">
    <source>
        <dbReference type="Proteomes" id="UP000683139"/>
    </source>
</evidence>
<dbReference type="PANTHER" id="PTHR43479:SF7">
    <property type="entry name" value="TETR-FAMILY TRANSCRIPTIONAL REGULATOR"/>
    <property type="match status" value="1"/>
</dbReference>
<dbReference type="Pfam" id="PF14278">
    <property type="entry name" value="TetR_C_8"/>
    <property type="match status" value="1"/>
</dbReference>
<keyword evidence="5" id="KW-1185">Reference proteome</keyword>
<dbReference type="InterPro" id="IPR039532">
    <property type="entry name" value="TetR_C_Firmicutes"/>
</dbReference>
<sequence>MMVKKDNQRVRLTKTLLKTSLIDLMQNKQIHKITIKELCAHAEINRSTFYLYYEDQFALLNEIEDDFLNHVKTHLIKIEHPSNDRNFLKELLAYIKNNAQIVRILLFRLENLSFQTSFISIAIDTLKLNLKYEYPNHLADYIYRYLTMGCLSIIKKWIEDDFTLSLDELSDLIFQLSDHAASSYN</sequence>
<proteinExistence type="predicted"/>
<evidence type="ECO:0000256" key="2">
    <source>
        <dbReference type="PROSITE-ProRule" id="PRU00335"/>
    </source>
</evidence>
<dbReference type="EMBL" id="BOSE01000010">
    <property type="protein sequence ID" value="GIP18696.1"/>
    <property type="molecule type" value="Genomic_DNA"/>
</dbReference>
<dbReference type="Gene3D" id="1.10.357.10">
    <property type="entry name" value="Tetracycline Repressor, domain 2"/>
    <property type="match status" value="1"/>
</dbReference>
<feature type="DNA-binding region" description="H-T-H motif" evidence="2">
    <location>
        <begin position="34"/>
        <end position="53"/>
    </location>
</feature>
<feature type="domain" description="HTH tetR-type" evidence="3">
    <location>
        <begin position="11"/>
        <end position="71"/>
    </location>
</feature>
<keyword evidence="1 2" id="KW-0238">DNA-binding</keyword>
<dbReference type="InterPro" id="IPR009057">
    <property type="entry name" value="Homeodomain-like_sf"/>
</dbReference>
<dbReference type="SUPFAM" id="SSF46689">
    <property type="entry name" value="Homeodomain-like"/>
    <property type="match status" value="1"/>
</dbReference>
<reference evidence="4" key="1">
    <citation type="submission" date="2021-03" db="EMBL/GenBank/DDBJ databases">
        <title>Antimicrobial resistance genes in bacteria isolated from Japanese honey, and their potential for conferring macrolide and lincosamide resistance in the American foulbrood pathogen Paenibacillus larvae.</title>
        <authorList>
            <person name="Okamoto M."/>
            <person name="Kumagai M."/>
            <person name="Kanamori H."/>
            <person name="Takamatsu D."/>
        </authorList>
    </citation>
    <scope>NUCLEOTIDE SEQUENCE</scope>
    <source>
        <strain evidence="4">J40TS1</strain>
    </source>
</reference>
<dbReference type="PANTHER" id="PTHR43479">
    <property type="entry name" value="ACREF/ENVCD OPERON REPRESSOR-RELATED"/>
    <property type="match status" value="1"/>
</dbReference>
<dbReference type="GO" id="GO:0003677">
    <property type="term" value="F:DNA binding"/>
    <property type="evidence" value="ECO:0007669"/>
    <property type="project" value="UniProtKB-UniRule"/>
</dbReference>
<protein>
    <submittedName>
        <fullName evidence="4">TetR family transcriptional regulator</fullName>
    </submittedName>
</protein>
<gene>
    <name evidence="4" type="ORF">J40TS1_43380</name>
</gene>
<evidence type="ECO:0000256" key="1">
    <source>
        <dbReference type="ARBA" id="ARBA00023125"/>
    </source>
</evidence>
<dbReference type="AlphaFoldDB" id="A0A920CZA4"/>
<dbReference type="InterPro" id="IPR001647">
    <property type="entry name" value="HTH_TetR"/>
</dbReference>
<name>A0A920CZA4_9BACL</name>
<dbReference type="PROSITE" id="PS50977">
    <property type="entry name" value="HTH_TETR_2"/>
    <property type="match status" value="1"/>
</dbReference>
<dbReference type="InterPro" id="IPR050624">
    <property type="entry name" value="HTH-type_Tx_Regulator"/>
</dbReference>
<accession>A0A920CZA4</accession>
<evidence type="ECO:0000313" key="4">
    <source>
        <dbReference type="EMBL" id="GIP18696.1"/>
    </source>
</evidence>
<evidence type="ECO:0000259" key="3">
    <source>
        <dbReference type="PROSITE" id="PS50977"/>
    </source>
</evidence>
<comment type="caution">
    <text evidence="4">The sequence shown here is derived from an EMBL/GenBank/DDBJ whole genome shotgun (WGS) entry which is preliminary data.</text>
</comment>